<proteinExistence type="predicted"/>
<dbReference type="EMBL" id="BONZ01000034">
    <property type="protein sequence ID" value="GIH15467.1"/>
    <property type="molecule type" value="Genomic_DNA"/>
</dbReference>
<evidence type="ECO:0000313" key="1">
    <source>
        <dbReference type="EMBL" id="GIH15467.1"/>
    </source>
</evidence>
<dbReference type="Proteomes" id="UP000642748">
    <property type="component" value="Unassembled WGS sequence"/>
</dbReference>
<dbReference type="RefSeq" id="WP_203919093.1">
    <property type="nucleotide sequence ID" value="NZ_BONZ01000034.1"/>
</dbReference>
<protein>
    <submittedName>
        <fullName evidence="1">Uncharacterized protein</fullName>
    </submittedName>
</protein>
<evidence type="ECO:0000313" key="2">
    <source>
        <dbReference type="Proteomes" id="UP000642748"/>
    </source>
</evidence>
<keyword evidence="2" id="KW-1185">Reference proteome</keyword>
<sequence>MARASKDAVSAGRDGQNEEVIGMRRSIAAFAAFGAVVAGVGVATPASASATGSTSVAGFTADGCSAIMSGITRETVDGKAVVTFTGQVSCSSPATQIRLQTTIFNCWNLQPKAKRPWLLANCGYLSSAETFTPVQPGVTYTISSALSAAVDAYYAPQMSFNINGTTASGPDFGTPVLCSNGSCTNTTYVG</sequence>
<reference evidence="1" key="1">
    <citation type="submission" date="2021-01" db="EMBL/GenBank/DDBJ databases">
        <title>Whole genome shotgun sequence of Rugosimonospora africana NBRC 104875.</title>
        <authorList>
            <person name="Komaki H."/>
            <person name="Tamura T."/>
        </authorList>
    </citation>
    <scope>NUCLEOTIDE SEQUENCE</scope>
    <source>
        <strain evidence="1">NBRC 104875</strain>
    </source>
</reference>
<gene>
    <name evidence="1" type="ORF">Raf01_36390</name>
</gene>
<dbReference type="AlphaFoldDB" id="A0A8J3QSK5"/>
<comment type="caution">
    <text evidence="1">The sequence shown here is derived from an EMBL/GenBank/DDBJ whole genome shotgun (WGS) entry which is preliminary data.</text>
</comment>
<organism evidence="1 2">
    <name type="scientific">Rugosimonospora africana</name>
    <dbReference type="NCBI Taxonomy" id="556532"/>
    <lineage>
        <taxon>Bacteria</taxon>
        <taxon>Bacillati</taxon>
        <taxon>Actinomycetota</taxon>
        <taxon>Actinomycetes</taxon>
        <taxon>Micromonosporales</taxon>
        <taxon>Micromonosporaceae</taxon>
        <taxon>Rugosimonospora</taxon>
    </lineage>
</organism>
<name>A0A8J3QSK5_9ACTN</name>
<accession>A0A8J3QSK5</accession>